<sequence>MLSIGMKGSDTVLRARPKQARSRETMQRLLDQAEALLVEFGVNGFNTNLLADRSGVGPRAVYRYFPNKWAVLTELVERSCERERQWIGSFRALRAGTDWRRISDRMVDSFYFAARRSPVYALLRAACQVSPQLQSVDARHILALETNLAAALVDLGVELDAMRRGVICRIIIETSGRVIDLALKAEPEEAALLIAELKGMIHSLVAPHIAEPAES</sequence>
<evidence type="ECO:0000256" key="1">
    <source>
        <dbReference type="ARBA" id="ARBA00023015"/>
    </source>
</evidence>
<name>A0A7V8REL5_9SPHN</name>
<dbReference type="InterPro" id="IPR041669">
    <property type="entry name" value="TetR_C_15"/>
</dbReference>
<evidence type="ECO:0000313" key="7">
    <source>
        <dbReference type="Proteomes" id="UP000589292"/>
    </source>
</evidence>
<dbReference type="Proteomes" id="UP000589292">
    <property type="component" value="Unassembled WGS sequence"/>
</dbReference>
<keyword evidence="1" id="KW-0805">Transcription regulation</keyword>
<dbReference type="AlphaFoldDB" id="A0A7V8REL5"/>
<protein>
    <submittedName>
        <fullName evidence="6">TetR/AcrR family transcriptional regulator</fullName>
    </submittedName>
</protein>
<dbReference type="InterPro" id="IPR009057">
    <property type="entry name" value="Homeodomain-like_sf"/>
</dbReference>
<gene>
    <name evidence="6" type="ORF">FG486_11825</name>
</gene>
<evidence type="ECO:0000256" key="4">
    <source>
        <dbReference type="PROSITE-ProRule" id="PRU00335"/>
    </source>
</evidence>
<dbReference type="PROSITE" id="PS50977">
    <property type="entry name" value="HTH_TETR_2"/>
    <property type="match status" value="1"/>
</dbReference>
<evidence type="ECO:0000259" key="5">
    <source>
        <dbReference type="PROSITE" id="PS50977"/>
    </source>
</evidence>
<feature type="domain" description="HTH tetR-type" evidence="5">
    <location>
        <begin position="23"/>
        <end position="83"/>
    </location>
</feature>
<dbReference type="PRINTS" id="PR00455">
    <property type="entry name" value="HTHTETR"/>
</dbReference>
<dbReference type="EMBL" id="VDES01000002">
    <property type="protein sequence ID" value="MBA1375028.1"/>
    <property type="molecule type" value="Genomic_DNA"/>
</dbReference>
<dbReference type="PANTHER" id="PTHR30055:SF234">
    <property type="entry name" value="HTH-TYPE TRANSCRIPTIONAL REGULATOR BETI"/>
    <property type="match status" value="1"/>
</dbReference>
<evidence type="ECO:0000256" key="3">
    <source>
        <dbReference type="ARBA" id="ARBA00023163"/>
    </source>
</evidence>
<keyword evidence="7" id="KW-1185">Reference proteome</keyword>
<accession>A0A7V8REL5</accession>
<feature type="DNA-binding region" description="H-T-H motif" evidence="4">
    <location>
        <begin position="46"/>
        <end position="65"/>
    </location>
</feature>
<dbReference type="Gene3D" id="1.10.357.10">
    <property type="entry name" value="Tetracycline Repressor, domain 2"/>
    <property type="match status" value="1"/>
</dbReference>
<evidence type="ECO:0000256" key="2">
    <source>
        <dbReference type="ARBA" id="ARBA00023125"/>
    </source>
</evidence>
<dbReference type="InterPro" id="IPR050109">
    <property type="entry name" value="HTH-type_TetR-like_transc_reg"/>
</dbReference>
<organism evidence="6 7">
    <name type="scientific">Sphingomonas ursincola</name>
    <dbReference type="NCBI Taxonomy" id="56361"/>
    <lineage>
        <taxon>Bacteria</taxon>
        <taxon>Pseudomonadati</taxon>
        <taxon>Pseudomonadota</taxon>
        <taxon>Alphaproteobacteria</taxon>
        <taxon>Sphingomonadales</taxon>
        <taxon>Sphingomonadaceae</taxon>
        <taxon>Sphingomonas</taxon>
    </lineage>
</organism>
<dbReference type="SUPFAM" id="SSF46689">
    <property type="entry name" value="Homeodomain-like"/>
    <property type="match status" value="1"/>
</dbReference>
<keyword evidence="2 4" id="KW-0238">DNA-binding</keyword>
<dbReference type="InterPro" id="IPR001647">
    <property type="entry name" value="HTH_TetR"/>
</dbReference>
<dbReference type="GO" id="GO:0003700">
    <property type="term" value="F:DNA-binding transcription factor activity"/>
    <property type="evidence" value="ECO:0007669"/>
    <property type="project" value="TreeGrafter"/>
</dbReference>
<dbReference type="PANTHER" id="PTHR30055">
    <property type="entry name" value="HTH-TYPE TRANSCRIPTIONAL REGULATOR RUTR"/>
    <property type="match status" value="1"/>
</dbReference>
<evidence type="ECO:0000313" key="6">
    <source>
        <dbReference type="EMBL" id="MBA1375028.1"/>
    </source>
</evidence>
<comment type="caution">
    <text evidence="6">The sequence shown here is derived from an EMBL/GenBank/DDBJ whole genome shotgun (WGS) entry which is preliminary data.</text>
</comment>
<reference evidence="6 7" key="1">
    <citation type="journal article" date="1994" name="Int. J. Syst. Bacteriol.">
        <title>Phylogenetic positions of novel aerobic, bacteriochlorophyll a-containing bacteria and description of Roseococcus thiosulfatophilus gen. nov., sp. nov., Erythromicrobium ramosum gen. nov., sp. nov., and Erythrobacter litoralis sp. nov.</title>
        <authorList>
            <person name="Yurkov V."/>
            <person name="Stackebrandt E."/>
            <person name="Holmes A."/>
            <person name="Fuerst J.A."/>
            <person name="Hugenholtz P."/>
            <person name="Golecki J."/>
            <person name="Gad'on N."/>
            <person name="Gorlenko V.M."/>
            <person name="Kompantseva E.I."/>
            <person name="Drews G."/>
        </authorList>
    </citation>
    <scope>NUCLEOTIDE SEQUENCE [LARGE SCALE GENOMIC DNA]</scope>
    <source>
        <strain evidence="6 7">KR-99</strain>
    </source>
</reference>
<keyword evidence="3" id="KW-0804">Transcription</keyword>
<dbReference type="GO" id="GO:0000976">
    <property type="term" value="F:transcription cis-regulatory region binding"/>
    <property type="evidence" value="ECO:0007669"/>
    <property type="project" value="TreeGrafter"/>
</dbReference>
<dbReference type="Pfam" id="PF17918">
    <property type="entry name" value="TetR_C_15"/>
    <property type="match status" value="1"/>
</dbReference>
<dbReference type="Pfam" id="PF00440">
    <property type="entry name" value="TetR_N"/>
    <property type="match status" value="1"/>
</dbReference>
<proteinExistence type="predicted"/>